<evidence type="ECO:0000256" key="2">
    <source>
        <dbReference type="ARBA" id="ARBA00022630"/>
    </source>
</evidence>
<evidence type="ECO:0000256" key="1">
    <source>
        <dbReference type="ARBA" id="ARBA00001974"/>
    </source>
</evidence>
<dbReference type="InterPro" id="IPR051264">
    <property type="entry name" value="FAD-oxidored/transferase_4"/>
</dbReference>
<dbReference type="InterPro" id="IPR016173">
    <property type="entry name" value="D-lactate_DH_C-sub2"/>
</dbReference>
<keyword evidence="3" id="KW-0274">FAD</keyword>
<dbReference type="PROSITE" id="PS51387">
    <property type="entry name" value="FAD_PCMH"/>
    <property type="match status" value="1"/>
</dbReference>
<dbReference type="Pfam" id="PF01565">
    <property type="entry name" value="FAD_binding_4"/>
    <property type="match status" value="1"/>
</dbReference>
<dbReference type="SUPFAM" id="SSF55103">
    <property type="entry name" value="FAD-linked oxidases, C-terminal domain"/>
    <property type="match status" value="1"/>
</dbReference>
<keyword evidence="4" id="KW-0560">Oxidoreductase</keyword>
<keyword evidence="2" id="KW-0285">Flavoprotein</keyword>
<dbReference type="Gene3D" id="3.30.465.10">
    <property type="match status" value="1"/>
</dbReference>
<keyword evidence="7" id="KW-1185">Reference proteome</keyword>
<dbReference type="Gene3D" id="3.30.1370.20">
    <property type="entry name" value="D-lactate dehydrogenase, cap domain, subdomain 2"/>
    <property type="match status" value="1"/>
</dbReference>
<dbReference type="InterPro" id="IPR016169">
    <property type="entry name" value="FAD-bd_PCMH_sub2"/>
</dbReference>
<evidence type="ECO:0000259" key="5">
    <source>
        <dbReference type="PROSITE" id="PS51387"/>
    </source>
</evidence>
<sequence length="566" mass="62943">MAPQMATSRRNGHTCGSCECEVELTEAQKKLPEQLKALLGAENVKSNVNVRGSRLGKGTAMLVLKPGTLREALQALELCAKAEVAVLPQGANTSLTGGSVPRNDCDRPFVIINMRRAKKIMPVGDTPNLALCFAGAGIFQLQTELQKRHRDSHSVLGSMFLNPSVAAGVSYGSGGTQIRKGPAFTDRALFCRVKADGEVELVDTLGLKVKGEKALDFLDSAESLTEEDLDSSCRLPASWPKYREELTKVENKVSRFNADTTGVDCNRSEGKVLILATLHDTFPMPKHVKTVWASCKDIGTAHQLKREVCISSPEKMAKSCEYINRATYDAVDQSGRILIKMIELLGMMKLEPLWNLKLFIESIPVPFSTIICDKFLWWFNNILPKSLPKELQQLADEFDHHMLMEFAEYTDGEVDELMSRLEKFQSKHPGTVRFHVCDNAFSASRAMLFRFAVAPAFRTYCIGLGLQGLSIDYALPKTFKEYPTLPEAQYPIQHRLVYSHFGCNVYHEDFVFDNQTNVHDAKMAIKKAVEAVGGKLPAEHGHGTEYKAPMDTQRRWMKAGSTCVRG</sequence>
<dbReference type="PANTHER" id="PTHR43716">
    <property type="entry name" value="D-2-HYDROXYGLUTARATE DEHYDROGENASE, MITOCHONDRIAL"/>
    <property type="match status" value="1"/>
</dbReference>
<dbReference type="InterPro" id="IPR006094">
    <property type="entry name" value="Oxid_FAD_bind_N"/>
</dbReference>
<dbReference type="InterPro" id="IPR016167">
    <property type="entry name" value="FAD-bd_PCMH_sub1"/>
</dbReference>
<dbReference type="InterPro" id="IPR015409">
    <property type="entry name" value="Lactate_DH_C"/>
</dbReference>
<dbReference type="InterPro" id="IPR036318">
    <property type="entry name" value="FAD-bd_PCMH-like_sf"/>
</dbReference>
<comment type="cofactor">
    <cofactor evidence="1">
        <name>FAD</name>
        <dbReference type="ChEBI" id="CHEBI:57692"/>
    </cofactor>
</comment>
<gene>
    <name evidence="6" type="ORF">CCMP2556_LOCUS49030</name>
</gene>
<dbReference type="PANTHER" id="PTHR43716:SF1">
    <property type="entry name" value="D-2-HYDROXYGLUTARATE DEHYDROGENASE, MITOCHONDRIAL"/>
    <property type="match status" value="1"/>
</dbReference>
<dbReference type="InterPro" id="IPR016166">
    <property type="entry name" value="FAD-bd_PCMH"/>
</dbReference>
<name>A0ABP0RVS4_9DINO</name>
<organism evidence="6 7">
    <name type="scientific">Durusdinium trenchii</name>
    <dbReference type="NCBI Taxonomy" id="1381693"/>
    <lineage>
        <taxon>Eukaryota</taxon>
        <taxon>Sar</taxon>
        <taxon>Alveolata</taxon>
        <taxon>Dinophyceae</taxon>
        <taxon>Suessiales</taxon>
        <taxon>Symbiodiniaceae</taxon>
        <taxon>Durusdinium</taxon>
    </lineage>
</organism>
<comment type="caution">
    <text evidence="6">The sequence shown here is derived from an EMBL/GenBank/DDBJ whole genome shotgun (WGS) entry which is preliminary data.</text>
</comment>
<evidence type="ECO:0000313" key="7">
    <source>
        <dbReference type="Proteomes" id="UP001642484"/>
    </source>
</evidence>
<dbReference type="Proteomes" id="UP001642484">
    <property type="component" value="Unassembled WGS sequence"/>
</dbReference>
<evidence type="ECO:0000313" key="6">
    <source>
        <dbReference type="EMBL" id="CAK9104627.1"/>
    </source>
</evidence>
<dbReference type="Pfam" id="PF09330">
    <property type="entry name" value="Lact-deh-memb"/>
    <property type="match status" value="1"/>
</dbReference>
<accession>A0ABP0RVS4</accession>
<evidence type="ECO:0000256" key="4">
    <source>
        <dbReference type="ARBA" id="ARBA00023002"/>
    </source>
</evidence>
<dbReference type="Gene3D" id="3.30.43.10">
    <property type="entry name" value="Uridine Diphospho-n-acetylenolpyruvylglucosamine Reductase, domain 2"/>
    <property type="match status" value="1"/>
</dbReference>
<reference evidence="6 7" key="1">
    <citation type="submission" date="2024-02" db="EMBL/GenBank/DDBJ databases">
        <authorList>
            <person name="Chen Y."/>
            <person name="Shah S."/>
            <person name="Dougan E. K."/>
            <person name="Thang M."/>
            <person name="Chan C."/>
        </authorList>
    </citation>
    <scope>NUCLEOTIDE SEQUENCE [LARGE SCALE GENOMIC DNA]</scope>
</reference>
<evidence type="ECO:0000256" key="3">
    <source>
        <dbReference type="ARBA" id="ARBA00022827"/>
    </source>
</evidence>
<dbReference type="EMBL" id="CAXAMN010026639">
    <property type="protein sequence ID" value="CAK9104627.1"/>
    <property type="molecule type" value="Genomic_DNA"/>
</dbReference>
<feature type="domain" description="FAD-binding PCMH-type" evidence="5">
    <location>
        <begin position="56"/>
        <end position="240"/>
    </location>
</feature>
<dbReference type="SUPFAM" id="SSF56176">
    <property type="entry name" value="FAD-binding/transporter-associated domain-like"/>
    <property type="match status" value="1"/>
</dbReference>
<protein>
    <recommendedName>
        <fullName evidence="5">FAD-binding PCMH-type domain-containing protein</fullName>
    </recommendedName>
</protein>
<dbReference type="InterPro" id="IPR016164">
    <property type="entry name" value="FAD-linked_Oxase-like_C"/>
</dbReference>
<proteinExistence type="predicted"/>